<dbReference type="RefSeq" id="WP_013799638.1">
    <property type="nucleotide sequence ID" value="NC_015562.1"/>
</dbReference>
<protein>
    <submittedName>
        <fullName evidence="2">Uncharacterized protein</fullName>
    </submittedName>
</protein>
<evidence type="ECO:0000256" key="1">
    <source>
        <dbReference type="SAM" id="Phobius"/>
    </source>
</evidence>
<dbReference type="STRING" id="880724.Metig_1510"/>
<dbReference type="Proteomes" id="UP000009227">
    <property type="component" value="Chromosome"/>
</dbReference>
<sequence length="246" mass="28580">MNILRVIGGLCVIFGISLGIYGYLEDIFYFFNIGVGLILIGSIMTIFSYEKYEYDINTKLFNDYIDLIKRLIRSLEIENKGIVISKGGNIRSGVIFLPIEKDYRINLSLIDENILLVNSDNKKEMGLVFPLLGKSMLKILEREEFSNINTENLEDCLSYTLSLFNFGGDVVVEFKGREVIINYRIKNAEFCERMQKEKLCERFPCHVCGFIILVISRVLNRMLKIEEIKKDKDRIRIRLMVLENEV</sequence>
<dbReference type="EMBL" id="CP002737">
    <property type="protein sequence ID" value="AEF97044.1"/>
    <property type="molecule type" value="Genomic_DNA"/>
</dbReference>
<keyword evidence="1" id="KW-1133">Transmembrane helix</keyword>
<keyword evidence="3" id="KW-1185">Reference proteome</keyword>
<feature type="transmembrane region" description="Helical" evidence="1">
    <location>
        <begin position="7"/>
        <end position="24"/>
    </location>
</feature>
<keyword evidence="1" id="KW-0812">Transmembrane</keyword>
<keyword evidence="1" id="KW-0472">Membrane</keyword>
<evidence type="ECO:0000313" key="2">
    <source>
        <dbReference type="EMBL" id="AEF97044.1"/>
    </source>
</evidence>
<dbReference type="AlphaFoldDB" id="F6BAV7"/>
<organism evidence="3">
    <name type="scientific">Methanotorris igneus (strain DSM 5666 / JCM 11834 / Kol 5)</name>
    <dbReference type="NCBI Taxonomy" id="880724"/>
    <lineage>
        <taxon>Archaea</taxon>
        <taxon>Methanobacteriati</taxon>
        <taxon>Methanobacteriota</taxon>
        <taxon>Methanomada group</taxon>
        <taxon>Methanococci</taxon>
        <taxon>Methanococcales</taxon>
        <taxon>Methanocaldococcaceae</taxon>
        <taxon>Methanotorris</taxon>
    </lineage>
</organism>
<accession>F6BAV7</accession>
<gene>
    <name evidence="2" type="ordered locus">Metig_1510</name>
</gene>
<proteinExistence type="predicted"/>
<feature type="transmembrane region" description="Helical" evidence="1">
    <location>
        <begin position="30"/>
        <end position="49"/>
    </location>
</feature>
<dbReference type="GeneID" id="10644383"/>
<dbReference type="OrthoDB" id="66108at2157"/>
<reference evidence="2 3" key="1">
    <citation type="submission" date="2011-05" db="EMBL/GenBank/DDBJ databases">
        <title>Complete sequence of Methanotorris igneus Kol 5.</title>
        <authorList>
            <consortium name="US DOE Joint Genome Institute"/>
            <person name="Lucas S."/>
            <person name="Han J."/>
            <person name="Lapidus A."/>
            <person name="Cheng J.-F."/>
            <person name="Goodwin L."/>
            <person name="Pitluck S."/>
            <person name="Peters L."/>
            <person name="Mikhailova N."/>
            <person name="Chertkov O."/>
            <person name="Han C."/>
            <person name="Tapia R."/>
            <person name="Land M."/>
            <person name="Hauser L."/>
            <person name="Kyrpides N."/>
            <person name="Ivanova N."/>
            <person name="Pagani I."/>
            <person name="Sieprawska-Lupa M."/>
            <person name="Whitman W."/>
            <person name="Woyke T."/>
        </authorList>
    </citation>
    <scope>NUCLEOTIDE SEQUENCE [LARGE SCALE GENOMIC DNA]</scope>
    <source>
        <strain evidence="3">DSM 5666 / JCM 11834 / Kol 5</strain>
    </source>
</reference>
<name>F6BAV7_METIK</name>
<dbReference type="HOGENOM" id="CLU_942037_0_0_2"/>
<evidence type="ECO:0000313" key="3">
    <source>
        <dbReference type="Proteomes" id="UP000009227"/>
    </source>
</evidence>
<dbReference type="KEGG" id="mig:Metig_1510"/>